<dbReference type="Pfam" id="PF13946">
    <property type="entry name" value="DUF4214"/>
    <property type="match status" value="1"/>
</dbReference>
<dbReference type="Gene3D" id="3.40.50.150">
    <property type="entry name" value="Vaccinia Virus protein VP39"/>
    <property type="match status" value="1"/>
</dbReference>
<comment type="caution">
    <text evidence="3">The sequence shown here is derived from an EMBL/GenBank/DDBJ whole genome shotgun (WGS) entry which is preliminary data.</text>
</comment>
<dbReference type="SUPFAM" id="SSF53335">
    <property type="entry name" value="S-adenosyl-L-methionine-dependent methyltransferases"/>
    <property type="match status" value="1"/>
</dbReference>
<keyword evidence="3" id="KW-0489">Methyltransferase</keyword>
<protein>
    <submittedName>
        <fullName evidence="3">Methyltransferase domain-containing protein</fullName>
    </submittedName>
</protein>
<keyword evidence="4" id="KW-1185">Reference proteome</keyword>
<keyword evidence="1" id="KW-0175">Coiled coil</keyword>
<dbReference type="Pfam" id="PF13489">
    <property type="entry name" value="Methyltransf_23"/>
    <property type="match status" value="1"/>
</dbReference>
<proteinExistence type="predicted"/>
<dbReference type="GO" id="GO:0032259">
    <property type="term" value="P:methylation"/>
    <property type="evidence" value="ECO:0007669"/>
    <property type="project" value="UniProtKB-KW"/>
</dbReference>
<gene>
    <name evidence="3" type="ORF">J5Y06_21365</name>
</gene>
<organism evidence="3 4">
    <name type="scientific">Tianweitania sediminis</name>
    <dbReference type="NCBI Taxonomy" id="1502156"/>
    <lineage>
        <taxon>Bacteria</taxon>
        <taxon>Pseudomonadati</taxon>
        <taxon>Pseudomonadota</taxon>
        <taxon>Alphaproteobacteria</taxon>
        <taxon>Hyphomicrobiales</taxon>
        <taxon>Phyllobacteriaceae</taxon>
        <taxon>Tianweitania</taxon>
    </lineage>
</organism>
<evidence type="ECO:0000256" key="1">
    <source>
        <dbReference type="SAM" id="Coils"/>
    </source>
</evidence>
<dbReference type="GO" id="GO:0008168">
    <property type="term" value="F:methyltransferase activity"/>
    <property type="evidence" value="ECO:0007669"/>
    <property type="project" value="UniProtKB-KW"/>
</dbReference>
<name>A0A8J7R962_9HYPH</name>
<dbReference type="InterPro" id="IPR025282">
    <property type="entry name" value="DUF4214"/>
</dbReference>
<dbReference type="Proteomes" id="UP000666240">
    <property type="component" value="Unassembled WGS sequence"/>
</dbReference>
<evidence type="ECO:0000313" key="4">
    <source>
        <dbReference type="Proteomes" id="UP000666240"/>
    </source>
</evidence>
<dbReference type="InterPro" id="IPR029063">
    <property type="entry name" value="SAM-dependent_MTases_sf"/>
</dbReference>
<dbReference type="RefSeq" id="WP_209337236.1">
    <property type="nucleotide sequence ID" value="NZ_JAGIYY010000012.1"/>
</dbReference>
<dbReference type="EMBL" id="JAGIYY010000012">
    <property type="protein sequence ID" value="MBP0441205.1"/>
    <property type="molecule type" value="Genomic_DNA"/>
</dbReference>
<feature type="domain" description="DUF4214" evidence="2">
    <location>
        <begin position="70"/>
        <end position="122"/>
    </location>
</feature>
<dbReference type="PANTHER" id="PTHR43861">
    <property type="entry name" value="TRANS-ACONITATE 2-METHYLTRANSFERASE-RELATED"/>
    <property type="match status" value="1"/>
</dbReference>
<evidence type="ECO:0000259" key="2">
    <source>
        <dbReference type="Pfam" id="PF13946"/>
    </source>
</evidence>
<evidence type="ECO:0000313" key="3">
    <source>
        <dbReference type="EMBL" id="MBP0441205.1"/>
    </source>
</evidence>
<dbReference type="AlphaFoldDB" id="A0A8J7R962"/>
<sequence>MSEAHLDDQRDIDAILAAIRAEVGASHKPQPAMAEDRRTLSVVRVEMLDESDEGFASDRRSFDAGEFEGLDELAFLRTAYRSVLGRDIDESGLAHYLPLLREGHTTPREILRSLRASPEGQARGVEITSLESRFGLDRLRGVPVVGGVVSRLRRYLSLPQNLRRLQRRVAAADRRRRETVTALNASLTSIRRSLQKLEQQNIEAQHRADQAAALAREAIDGRDAALSELAASRRQLTEQSSNLARLIDQARLTLPVDDAAGARSIAPIEDAALDSLYVAFENRFRGSTDLIAGRQRRYLDMFRLSPPVLRGGVVLDIGCGRGEWLSLLRDANIAARGIDLNGAMVAEASAQGLAVEEGDAIAHLRAAPAESLAAVTGFHIVEHLAFRDLVALFDAAFAALGEDGFVLFETPNPENLVVGACTFNYDPTHNKPLPPDLLRFIAEARGFTQVRIIRRDEDCRLDQPESGFTPAEINDWFRQPGDYAVYARKSWQGLAA</sequence>
<feature type="coiled-coil region" evidence="1">
    <location>
        <begin position="180"/>
        <end position="249"/>
    </location>
</feature>
<keyword evidence="3" id="KW-0808">Transferase</keyword>
<reference evidence="3" key="1">
    <citation type="submission" date="2021-03" db="EMBL/GenBank/DDBJ databases">
        <title>Genome sequencing and assembly of Tianweitania sediminis.</title>
        <authorList>
            <person name="Chhetri G."/>
        </authorList>
    </citation>
    <scope>NUCLEOTIDE SEQUENCE</scope>
    <source>
        <strain evidence="3">Z8</strain>
    </source>
</reference>
<accession>A0A8J7R962</accession>